<feature type="region of interest" description="Disordered" evidence="1">
    <location>
        <begin position="1"/>
        <end position="67"/>
    </location>
</feature>
<protein>
    <submittedName>
        <fullName evidence="2">Uncharacterized protein</fullName>
    </submittedName>
</protein>
<sequence>TTPRSPHSQGFSNKYPRDDLSGFDQSHTEDTEEYQPVTEVPVKDKRRPESKSDNRNRATSVPSSQYD</sequence>
<gene>
    <name evidence="2" type="primary">ORF223041</name>
</gene>
<feature type="non-terminal residue" evidence="2">
    <location>
        <position position="67"/>
    </location>
</feature>
<organism evidence="2">
    <name type="scientific">Arion vulgaris</name>
    <dbReference type="NCBI Taxonomy" id="1028688"/>
    <lineage>
        <taxon>Eukaryota</taxon>
        <taxon>Metazoa</taxon>
        <taxon>Spiralia</taxon>
        <taxon>Lophotrochozoa</taxon>
        <taxon>Mollusca</taxon>
        <taxon>Gastropoda</taxon>
        <taxon>Heterobranchia</taxon>
        <taxon>Euthyneura</taxon>
        <taxon>Panpulmonata</taxon>
        <taxon>Eupulmonata</taxon>
        <taxon>Stylommatophora</taxon>
        <taxon>Helicina</taxon>
        <taxon>Arionoidea</taxon>
        <taxon>Arionidae</taxon>
        <taxon>Arion</taxon>
    </lineage>
</organism>
<proteinExistence type="predicted"/>
<evidence type="ECO:0000256" key="1">
    <source>
        <dbReference type="SAM" id="MobiDB-lite"/>
    </source>
</evidence>
<feature type="compositionally biased region" description="Basic and acidic residues" evidence="1">
    <location>
        <begin position="41"/>
        <end position="56"/>
    </location>
</feature>
<accession>A0A0B7C6U5</accession>
<feature type="compositionally biased region" description="Polar residues" evidence="1">
    <location>
        <begin position="57"/>
        <end position="67"/>
    </location>
</feature>
<name>A0A0B7C6U5_9EUPU</name>
<reference evidence="2" key="1">
    <citation type="submission" date="2014-12" db="EMBL/GenBank/DDBJ databases">
        <title>Insight into the proteome of Arion vulgaris.</title>
        <authorList>
            <person name="Aradska J."/>
            <person name="Bulat T."/>
            <person name="Smidak R."/>
            <person name="Sarate P."/>
            <person name="Gangsoo J."/>
            <person name="Sialana F."/>
            <person name="Bilban M."/>
            <person name="Lubec G."/>
        </authorList>
    </citation>
    <scope>NUCLEOTIDE SEQUENCE</scope>
    <source>
        <tissue evidence="2">Skin</tissue>
    </source>
</reference>
<feature type="non-terminal residue" evidence="2">
    <location>
        <position position="1"/>
    </location>
</feature>
<evidence type="ECO:0000313" key="2">
    <source>
        <dbReference type="EMBL" id="CEL00175.1"/>
    </source>
</evidence>
<dbReference type="EMBL" id="HACG01053304">
    <property type="protein sequence ID" value="CEL00175.1"/>
    <property type="molecule type" value="Transcribed_RNA"/>
</dbReference>
<dbReference type="AlphaFoldDB" id="A0A0B7C6U5"/>
<feature type="compositionally biased region" description="Polar residues" evidence="1">
    <location>
        <begin position="1"/>
        <end position="12"/>
    </location>
</feature>